<gene>
    <name evidence="6" type="ORF">Salat_1668700</name>
</gene>
<feature type="region of interest" description="Disordered" evidence="4">
    <location>
        <begin position="154"/>
        <end position="208"/>
    </location>
</feature>
<dbReference type="AlphaFoldDB" id="A0AAE1Y6S1"/>
<dbReference type="InterPro" id="IPR021832">
    <property type="entry name" value="ANKRD13"/>
</dbReference>
<keyword evidence="2" id="KW-0677">Repeat</keyword>
<reference evidence="6" key="1">
    <citation type="submission" date="2020-06" db="EMBL/GenBank/DDBJ databases">
        <authorList>
            <person name="Li T."/>
            <person name="Hu X."/>
            <person name="Zhang T."/>
            <person name="Song X."/>
            <person name="Zhang H."/>
            <person name="Dai N."/>
            <person name="Sheng W."/>
            <person name="Hou X."/>
            <person name="Wei L."/>
        </authorList>
    </citation>
    <scope>NUCLEOTIDE SEQUENCE</scope>
    <source>
        <strain evidence="6">3651</strain>
        <tissue evidence="6">Leaf</tissue>
    </source>
</reference>
<evidence type="ECO:0000313" key="7">
    <source>
        <dbReference type="Proteomes" id="UP001293254"/>
    </source>
</evidence>
<protein>
    <recommendedName>
        <fullName evidence="5">Ankyrin repeat domain-containing protein</fullName>
    </recommendedName>
</protein>
<feature type="compositionally biased region" description="Basic and acidic residues" evidence="4">
    <location>
        <begin position="171"/>
        <end position="184"/>
    </location>
</feature>
<comment type="subcellular location">
    <subcellularLocation>
        <location evidence="1">Endomembrane system</location>
    </subcellularLocation>
</comment>
<reference evidence="6" key="2">
    <citation type="journal article" date="2024" name="Plant">
        <title>Genomic evolution and insights into agronomic trait innovations of Sesamum species.</title>
        <authorList>
            <person name="Miao H."/>
            <person name="Wang L."/>
            <person name="Qu L."/>
            <person name="Liu H."/>
            <person name="Sun Y."/>
            <person name="Le M."/>
            <person name="Wang Q."/>
            <person name="Wei S."/>
            <person name="Zheng Y."/>
            <person name="Lin W."/>
            <person name="Duan Y."/>
            <person name="Cao H."/>
            <person name="Xiong S."/>
            <person name="Wang X."/>
            <person name="Wei L."/>
            <person name="Li C."/>
            <person name="Ma Q."/>
            <person name="Ju M."/>
            <person name="Zhao R."/>
            <person name="Li G."/>
            <person name="Mu C."/>
            <person name="Tian Q."/>
            <person name="Mei H."/>
            <person name="Zhang T."/>
            <person name="Gao T."/>
            <person name="Zhang H."/>
        </authorList>
    </citation>
    <scope>NUCLEOTIDE SEQUENCE</scope>
    <source>
        <strain evidence="6">3651</strain>
    </source>
</reference>
<name>A0AAE1Y6S1_9LAMI</name>
<feature type="compositionally biased region" description="Basic and acidic residues" evidence="4">
    <location>
        <begin position="93"/>
        <end position="135"/>
    </location>
</feature>
<dbReference type="PANTHER" id="PTHR12447:SF35">
    <property type="entry name" value="ANKYRIN REPEAT FAMILY PROTEIN"/>
    <property type="match status" value="1"/>
</dbReference>
<dbReference type="Pfam" id="PF11904">
    <property type="entry name" value="ANKRD13_C"/>
    <property type="match status" value="1"/>
</dbReference>
<keyword evidence="3" id="KW-0472">Membrane</keyword>
<evidence type="ECO:0000256" key="2">
    <source>
        <dbReference type="ARBA" id="ARBA00022737"/>
    </source>
</evidence>
<dbReference type="PANTHER" id="PTHR12447">
    <property type="entry name" value="ANKYRIN REPEAT DOMAIN-CONTAINING PROTEIN 13"/>
    <property type="match status" value="1"/>
</dbReference>
<dbReference type="Proteomes" id="UP001293254">
    <property type="component" value="Unassembled WGS sequence"/>
</dbReference>
<sequence length="230" mass="26234">MSALDGCGTPPAEAEVQQEVIAMSQTNIFRPGIDVTRVVLLPPTTWRRHDKTEMVRPWKAKVYDLHNVVVRRIKSGRVPGAMPNEFFNSCNRNETKSQRKRESSLRLHEQKSKVEKKGWFGGWRKAENKQGEKKNAPPKRSLCVEEKSCNLLEESPSRSKNRLGRHSMQLDVKRDEYKGGRDAKASSANAESEHRRNDGSRENEYKKGSRPILCLSPVFPLQTEELLPIA</sequence>
<dbReference type="InterPro" id="IPR055285">
    <property type="entry name" value="ANKRD13_C"/>
</dbReference>
<evidence type="ECO:0000256" key="1">
    <source>
        <dbReference type="ARBA" id="ARBA00004308"/>
    </source>
</evidence>
<feature type="region of interest" description="Disordered" evidence="4">
    <location>
        <begin position="89"/>
        <end position="141"/>
    </location>
</feature>
<dbReference type="GO" id="GO:0012505">
    <property type="term" value="C:endomembrane system"/>
    <property type="evidence" value="ECO:0007669"/>
    <property type="project" value="UniProtKB-SubCell"/>
</dbReference>
<feature type="domain" description="Ankyrin repeat" evidence="5">
    <location>
        <begin position="4"/>
        <end position="229"/>
    </location>
</feature>
<dbReference type="EMBL" id="JACGWO010000006">
    <property type="protein sequence ID" value="KAK4424751.1"/>
    <property type="molecule type" value="Genomic_DNA"/>
</dbReference>
<accession>A0AAE1Y6S1</accession>
<evidence type="ECO:0000256" key="3">
    <source>
        <dbReference type="ARBA" id="ARBA00023136"/>
    </source>
</evidence>
<keyword evidence="7" id="KW-1185">Reference proteome</keyword>
<feature type="compositionally biased region" description="Basic and acidic residues" evidence="4">
    <location>
        <begin position="191"/>
        <end position="207"/>
    </location>
</feature>
<comment type="caution">
    <text evidence="6">The sequence shown here is derived from an EMBL/GenBank/DDBJ whole genome shotgun (WGS) entry which is preliminary data.</text>
</comment>
<organism evidence="6 7">
    <name type="scientific">Sesamum alatum</name>
    <dbReference type="NCBI Taxonomy" id="300844"/>
    <lineage>
        <taxon>Eukaryota</taxon>
        <taxon>Viridiplantae</taxon>
        <taxon>Streptophyta</taxon>
        <taxon>Embryophyta</taxon>
        <taxon>Tracheophyta</taxon>
        <taxon>Spermatophyta</taxon>
        <taxon>Magnoliopsida</taxon>
        <taxon>eudicotyledons</taxon>
        <taxon>Gunneridae</taxon>
        <taxon>Pentapetalae</taxon>
        <taxon>asterids</taxon>
        <taxon>lamiids</taxon>
        <taxon>Lamiales</taxon>
        <taxon>Pedaliaceae</taxon>
        <taxon>Sesamum</taxon>
    </lineage>
</organism>
<evidence type="ECO:0000256" key="4">
    <source>
        <dbReference type="SAM" id="MobiDB-lite"/>
    </source>
</evidence>
<dbReference type="GO" id="GO:0005737">
    <property type="term" value="C:cytoplasm"/>
    <property type="evidence" value="ECO:0007669"/>
    <property type="project" value="TreeGrafter"/>
</dbReference>
<proteinExistence type="predicted"/>
<evidence type="ECO:0000259" key="5">
    <source>
        <dbReference type="Pfam" id="PF11904"/>
    </source>
</evidence>
<evidence type="ECO:0000313" key="6">
    <source>
        <dbReference type="EMBL" id="KAK4424751.1"/>
    </source>
</evidence>